<dbReference type="Proteomes" id="UP000658382">
    <property type="component" value="Unassembled WGS sequence"/>
</dbReference>
<accession>A0A917PWU4</accession>
<comment type="caution">
    <text evidence="1">The sequence shown here is derived from an EMBL/GenBank/DDBJ whole genome shotgun (WGS) entry which is preliminary data.</text>
</comment>
<evidence type="ECO:0000313" key="2">
    <source>
        <dbReference type="Proteomes" id="UP000658382"/>
    </source>
</evidence>
<reference evidence="1" key="2">
    <citation type="submission" date="2020-09" db="EMBL/GenBank/DDBJ databases">
        <authorList>
            <person name="Sun Q."/>
            <person name="Ohkuma M."/>
        </authorList>
    </citation>
    <scope>NUCLEOTIDE SEQUENCE</scope>
    <source>
        <strain evidence="1">JCM 12580</strain>
    </source>
</reference>
<gene>
    <name evidence="1" type="ORF">GCM10007063_17990</name>
</gene>
<reference evidence="1" key="1">
    <citation type="journal article" date="2014" name="Int. J. Syst. Evol. Microbiol.">
        <title>Complete genome sequence of Corynebacterium casei LMG S-19264T (=DSM 44701T), isolated from a smear-ripened cheese.</title>
        <authorList>
            <consortium name="US DOE Joint Genome Institute (JGI-PGF)"/>
            <person name="Walter F."/>
            <person name="Albersmeier A."/>
            <person name="Kalinowski J."/>
            <person name="Ruckert C."/>
        </authorList>
    </citation>
    <scope>NUCLEOTIDE SEQUENCE</scope>
    <source>
        <strain evidence="1">JCM 12580</strain>
    </source>
</reference>
<organism evidence="1 2">
    <name type="scientific">Lentibacillus kapialis</name>
    <dbReference type="NCBI Taxonomy" id="340214"/>
    <lineage>
        <taxon>Bacteria</taxon>
        <taxon>Bacillati</taxon>
        <taxon>Bacillota</taxon>
        <taxon>Bacilli</taxon>
        <taxon>Bacillales</taxon>
        <taxon>Bacillaceae</taxon>
        <taxon>Lentibacillus</taxon>
    </lineage>
</organism>
<name>A0A917PWU4_9BACI</name>
<evidence type="ECO:0000313" key="1">
    <source>
        <dbReference type="EMBL" id="GGJ95899.1"/>
    </source>
</evidence>
<protein>
    <submittedName>
        <fullName evidence="1">Uncharacterized protein</fullName>
    </submittedName>
</protein>
<keyword evidence="2" id="KW-1185">Reference proteome</keyword>
<dbReference type="EMBL" id="BMNQ01000021">
    <property type="protein sequence ID" value="GGJ95899.1"/>
    <property type="molecule type" value="Genomic_DNA"/>
</dbReference>
<proteinExistence type="predicted"/>
<dbReference type="AlphaFoldDB" id="A0A917PWU4"/>
<sequence length="45" mass="5113">MINRECLNDLEIIINSEILHGAELLDGKGGDDSFEYLDFNQQSLE</sequence>